<dbReference type="PANTHER" id="PTHR30055:SF234">
    <property type="entry name" value="HTH-TYPE TRANSCRIPTIONAL REGULATOR BETI"/>
    <property type="match status" value="1"/>
</dbReference>
<evidence type="ECO:0000313" key="6">
    <source>
        <dbReference type="EMBL" id="CAA9369770.1"/>
    </source>
</evidence>
<dbReference type="EMBL" id="CADCUM010000026">
    <property type="protein sequence ID" value="CAA9369770.1"/>
    <property type="molecule type" value="Genomic_DNA"/>
</dbReference>
<evidence type="ECO:0000256" key="2">
    <source>
        <dbReference type="ARBA" id="ARBA00023125"/>
    </source>
</evidence>
<proteinExistence type="predicted"/>
<dbReference type="InterPro" id="IPR009057">
    <property type="entry name" value="Homeodomain-like_sf"/>
</dbReference>
<evidence type="ECO:0000259" key="5">
    <source>
        <dbReference type="PROSITE" id="PS50977"/>
    </source>
</evidence>
<dbReference type="AlphaFoldDB" id="A0A6J4MYH2"/>
<protein>
    <recommendedName>
        <fullName evidence="5">HTH tetR-type domain-containing protein</fullName>
    </recommendedName>
</protein>
<dbReference type="InterPro" id="IPR001647">
    <property type="entry name" value="HTH_TetR"/>
</dbReference>
<feature type="domain" description="HTH tetR-type" evidence="5">
    <location>
        <begin position="2"/>
        <end position="62"/>
    </location>
</feature>
<dbReference type="Gene3D" id="1.10.357.10">
    <property type="entry name" value="Tetracycline Repressor, domain 2"/>
    <property type="match status" value="1"/>
</dbReference>
<dbReference type="SUPFAM" id="SSF46689">
    <property type="entry name" value="Homeodomain-like"/>
    <property type="match status" value="1"/>
</dbReference>
<name>A0A6J4MYH2_9ACTN</name>
<keyword evidence="2 4" id="KW-0238">DNA-binding</keyword>
<evidence type="ECO:0000256" key="3">
    <source>
        <dbReference type="ARBA" id="ARBA00023163"/>
    </source>
</evidence>
<dbReference type="InterPro" id="IPR050109">
    <property type="entry name" value="HTH-type_TetR-like_transc_reg"/>
</dbReference>
<dbReference type="PRINTS" id="PR00455">
    <property type="entry name" value="HTHTETR"/>
</dbReference>
<feature type="DNA-binding region" description="H-T-H motif" evidence="4">
    <location>
        <begin position="25"/>
        <end position="44"/>
    </location>
</feature>
<keyword evidence="3" id="KW-0804">Transcription</keyword>
<dbReference type="GO" id="GO:0003700">
    <property type="term" value="F:DNA-binding transcription factor activity"/>
    <property type="evidence" value="ECO:0007669"/>
    <property type="project" value="TreeGrafter"/>
</dbReference>
<organism evidence="6">
    <name type="scientific">uncultured Nocardioides sp</name>
    <dbReference type="NCBI Taxonomy" id="198441"/>
    <lineage>
        <taxon>Bacteria</taxon>
        <taxon>Bacillati</taxon>
        <taxon>Actinomycetota</taxon>
        <taxon>Actinomycetes</taxon>
        <taxon>Propionibacteriales</taxon>
        <taxon>Nocardioidaceae</taxon>
        <taxon>Nocardioides</taxon>
        <taxon>environmental samples</taxon>
    </lineage>
</organism>
<dbReference type="PROSITE" id="PS50977">
    <property type="entry name" value="HTH_TETR_2"/>
    <property type="match status" value="1"/>
</dbReference>
<gene>
    <name evidence="6" type="ORF">AVDCRST_MAG32-513</name>
</gene>
<keyword evidence="1" id="KW-0805">Transcription regulation</keyword>
<dbReference type="Pfam" id="PF00440">
    <property type="entry name" value="TetR_N"/>
    <property type="match status" value="1"/>
</dbReference>
<evidence type="ECO:0000256" key="1">
    <source>
        <dbReference type="ARBA" id="ARBA00023015"/>
    </source>
</evidence>
<evidence type="ECO:0000256" key="4">
    <source>
        <dbReference type="PROSITE-ProRule" id="PRU00335"/>
    </source>
</evidence>
<sequence length="184" mass="19361">MRATREQIVDAAAEVFAAGGWHGATLAQVGARLGLSKSAVLYHFASKDMLLDEVLRPVAEETQAFVDGFAAPPEGLDGRMDLLCRLMVIYTGHHAACLALQNDRLLWSHGTTGRAMQGTYVGLVALLTGPGADGLLRAHAVLGLAFRAVTTGLDMAGPVRQVDSPAGRLSLGICADVLRERDAA</sequence>
<dbReference type="GO" id="GO:0000976">
    <property type="term" value="F:transcription cis-regulatory region binding"/>
    <property type="evidence" value="ECO:0007669"/>
    <property type="project" value="TreeGrafter"/>
</dbReference>
<reference evidence="6" key="1">
    <citation type="submission" date="2020-02" db="EMBL/GenBank/DDBJ databases">
        <authorList>
            <person name="Meier V. D."/>
        </authorList>
    </citation>
    <scope>NUCLEOTIDE SEQUENCE</scope>
    <source>
        <strain evidence="6">AVDCRST_MAG32</strain>
    </source>
</reference>
<accession>A0A6J4MYH2</accession>
<dbReference type="PANTHER" id="PTHR30055">
    <property type="entry name" value="HTH-TYPE TRANSCRIPTIONAL REGULATOR RUTR"/>
    <property type="match status" value="1"/>
</dbReference>